<reference evidence="3 4" key="1">
    <citation type="submission" date="2024-04" db="EMBL/GenBank/DDBJ databases">
        <title>Genome sequencing and metabolic network reconstruction of aminoacids and betaine degradation by Anoxynatronum sibiricum.</title>
        <authorList>
            <person name="Detkova E.N."/>
            <person name="Boltjanskaja Y.V."/>
            <person name="Mardanov A.V."/>
            <person name="Kevbrin V."/>
        </authorList>
    </citation>
    <scope>NUCLEOTIDE SEQUENCE [LARGE SCALE GENOMIC DNA]</scope>
    <source>
        <strain evidence="3 4">Z-7981</strain>
    </source>
</reference>
<dbReference type="EMBL" id="JBCITM010000027">
    <property type="protein sequence ID" value="MEN1762057.1"/>
    <property type="molecule type" value="Genomic_DNA"/>
</dbReference>
<evidence type="ECO:0000313" key="3">
    <source>
        <dbReference type="EMBL" id="MEN1762057.1"/>
    </source>
</evidence>
<dbReference type="InterPro" id="IPR018768">
    <property type="entry name" value="DUF2344"/>
</dbReference>
<organism evidence="3 4">
    <name type="scientific">Anoxynatronum sibiricum</name>
    <dbReference type="NCBI Taxonomy" id="210623"/>
    <lineage>
        <taxon>Bacteria</taxon>
        <taxon>Bacillati</taxon>
        <taxon>Bacillota</taxon>
        <taxon>Clostridia</taxon>
        <taxon>Eubacteriales</taxon>
        <taxon>Clostridiaceae</taxon>
        <taxon>Anoxynatronum</taxon>
    </lineage>
</organism>
<sequence>MMIRARYSKTGHMRFLSHLDLVRLFERAFRRAQMPLAFTQGYNPHPIISFAAPLSVGVGSIAEYVDVQLTEPVSPDTFVHLMNEILPPGIMIMQATAKDPKTADSLMQEAAIMQYQLTFKATNSLELASLQKRHQHFMELEEIIIEKKQKKKNKQRHRRNADKVKRIDIVPYFHKCTFEILEEDTIVLDLCIYVTQNGTIKPGLVLQQWLDHCSLHIDSDNLTIERTEIYRKTGSGFEPILPAVHAST</sequence>
<protein>
    <submittedName>
        <fullName evidence="3">TIGR03936 family radical SAM-associated protein</fullName>
    </submittedName>
</protein>
<evidence type="ECO:0000313" key="4">
    <source>
        <dbReference type="Proteomes" id="UP001407405"/>
    </source>
</evidence>
<gene>
    <name evidence="3" type="ORF">AAIG11_16330</name>
</gene>
<proteinExistence type="predicted"/>
<evidence type="ECO:0000256" key="1">
    <source>
        <dbReference type="SAM" id="Coils"/>
    </source>
</evidence>
<dbReference type="NCBIfam" id="TIGR03936">
    <property type="entry name" value="sam_1_link_chp"/>
    <property type="match status" value="1"/>
</dbReference>
<accession>A0ABU9VY09</accession>
<feature type="coiled-coil region" evidence="1">
    <location>
        <begin position="140"/>
        <end position="167"/>
    </location>
</feature>
<comment type="caution">
    <text evidence="3">The sequence shown here is derived from an EMBL/GenBank/DDBJ whole genome shotgun (WGS) entry which is preliminary data.</text>
</comment>
<evidence type="ECO:0000259" key="2">
    <source>
        <dbReference type="Pfam" id="PF10105"/>
    </source>
</evidence>
<name>A0ABU9VY09_9CLOT</name>
<dbReference type="Pfam" id="PF10105">
    <property type="entry name" value="DUF2344"/>
    <property type="match status" value="1"/>
</dbReference>
<dbReference type="RefSeq" id="WP_343187339.1">
    <property type="nucleotide sequence ID" value="NZ_JBCITM010000027.1"/>
</dbReference>
<keyword evidence="4" id="KW-1185">Reference proteome</keyword>
<dbReference type="Proteomes" id="UP001407405">
    <property type="component" value="Unassembled WGS sequence"/>
</dbReference>
<keyword evidence="1" id="KW-0175">Coiled coil</keyword>
<feature type="domain" description="DUF2344" evidence="2">
    <location>
        <begin position="3"/>
        <end position="168"/>
    </location>
</feature>